<evidence type="ECO:0000313" key="2">
    <source>
        <dbReference type="EMBL" id="KAK2604074.1"/>
    </source>
</evidence>
<reference evidence="2" key="1">
    <citation type="submission" date="2023-06" db="EMBL/GenBank/DDBJ databases">
        <authorList>
            <person name="Noh H."/>
        </authorList>
    </citation>
    <scope>NUCLEOTIDE SEQUENCE</scope>
    <source>
        <strain evidence="2">DUCC20226</strain>
    </source>
</reference>
<dbReference type="InterPro" id="IPR000182">
    <property type="entry name" value="GNAT_dom"/>
</dbReference>
<protein>
    <recommendedName>
        <fullName evidence="1">N-acetyltransferase domain-containing protein</fullName>
    </recommendedName>
</protein>
<sequence>MAEPSVFHFPIEAPIANDRVKLVPFDLDLHGAAFIAQSADHPELYANISFIPFSTVDDMKAAFTKPDTILSLSNPAHTTLAIIDKTRDRSPEDPDGELAGMVAYINTSKAHLSSEVGAIIVLPRYQRSHVTSNTVGLMMQHGFARPGQGGMGLQRMQWHCSTANAASARVAERMGFEKVGVIPYHMKFPLGRGYGKQGNGKPLPPGSHPDDVWRDTFYYSMSWDVWDSEAREKVEKVMSR</sequence>
<keyword evidence="3" id="KW-1185">Reference proteome</keyword>
<dbReference type="InterPro" id="IPR016181">
    <property type="entry name" value="Acyl_CoA_acyltransferase"/>
</dbReference>
<dbReference type="Proteomes" id="UP001265746">
    <property type="component" value="Unassembled WGS sequence"/>
</dbReference>
<dbReference type="PANTHER" id="PTHR43441:SF5">
    <property type="entry name" value="FAMILY ACETYLTRANSFERASE, PUTATIVE-RELATED"/>
    <property type="match status" value="1"/>
</dbReference>
<dbReference type="AlphaFoldDB" id="A0AAD9W1G7"/>
<evidence type="ECO:0000313" key="3">
    <source>
        <dbReference type="Proteomes" id="UP001265746"/>
    </source>
</evidence>
<gene>
    <name evidence="2" type="ORF">N8I77_007033</name>
</gene>
<dbReference type="PROSITE" id="PS51186">
    <property type="entry name" value="GNAT"/>
    <property type="match status" value="1"/>
</dbReference>
<name>A0AAD9W1G7_PHOAM</name>
<dbReference type="InterPro" id="IPR051908">
    <property type="entry name" value="Ribosomal_N-acetyltransferase"/>
</dbReference>
<comment type="caution">
    <text evidence="2">The sequence shown here is derived from an EMBL/GenBank/DDBJ whole genome shotgun (WGS) entry which is preliminary data.</text>
</comment>
<feature type="domain" description="N-acetyltransferase" evidence="1">
    <location>
        <begin position="54"/>
        <end position="204"/>
    </location>
</feature>
<dbReference type="Pfam" id="PF13302">
    <property type="entry name" value="Acetyltransf_3"/>
    <property type="match status" value="1"/>
</dbReference>
<dbReference type="SUPFAM" id="SSF55729">
    <property type="entry name" value="Acyl-CoA N-acyltransferases (Nat)"/>
    <property type="match status" value="1"/>
</dbReference>
<organism evidence="2 3">
    <name type="scientific">Phomopsis amygdali</name>
    <name type="common">Fusicoccum amygdali</name>
    <dbReference type="NCBI Taxonomy" id="1214568"/>
    <lineage>
        <taxon>Eukaryota</taxon>
        <taxon>Fungi</taxon>
        <taxon>Dikarya</taxon>
        <taxon>Ascomycota</taxon>
        <taxon>Pezizomycotina</taxon>
        <taxon>Sordariomycetes</taxon>
        <taxon>Sordariomycetidae</taxon>
        <taxon>Diaporthales</taxon>
        <taxon>Diaporthaceae</taxon>
        <taxon>Diaporthe</taxon>
    </lineage>
</organism>
<accession>A0AAD9W1G7</accession>
<dbReference type="PANTHER" id="PTHR43441">
    <property type="entry name" value="RIBOSOMAL-PROTEIN-SERINE ACETYLTRANSFERASE"/>
    <property type="match status" value="1"/>
</dbReference>
<proteinExistence type="predicted"/>
<dbReference type="EMBL" id="JAUJFL010000004">
    <property type="protein sequence ID" value="KAK2604074.1"/>
    <property type="molecule type" value="Genomic_DNA"/>
</dbReference>
<evidence type="ECO:0000259" key="1">
    <source>
        <dbReference type="PROSITE" id="PS51186"/>
    </source>
</evidence>
<dbReference type="GO" id="GO:1990189">
    <property type="term" value="F:protein N-terminal-serine acetyltransferase activity"/>
    <property type="evidence" value="ECO:0007669"/>
    <property type="project" value="TreeGrafter"/>
</dbReference>
<dbReference type="Gene3D" id="3.40.630.30">
    <property type="match status" value="1"/>
</dbReference>
<dbReference type="GO" id="GO:0008999">
    <property type="term" value="F:protein-N-terminal-alanine acetyltransferase activity"/>
    <property type="evidence" value="ECO:0007669"/>
    <property type="project" value="TreeGrafter"/>
</dbReference>